<reference evidence="2" key="1">
    <citation type="journal article" date="2014" name="Int. J. Syst. Evol. Microbiol.">
        <title>Complete genome sequence of Corynebacterium casei LMG S-19264T (=DSM 44701T), isolated from a smear-ripened cheese.</title>
        <authorList>
            <consortium name="US DOE Joint Genome Institute (JGI-PGF)"/>
            <person name="Walter F."/>
            <person name="Albersmeier A."/>
            <person name="Kalinowski J."/>
            <person name="Ruckert C."/>
        </authorList>
    </citation>
    <scope>NUCLEOTIDE SEQUENCE</scope>
    <source>
        <strain evidence="2">CGMCC 1.15178</strain>
    </source>
</reference>
<accession>A0A916ZDT6</accession>
<dbReference type="PANTHER" id="PTHR42840:SF7">
    <property type="entry name" value="BINDING ROSSMANN FOLD OXIDOREDUCTASE, PUTATIVE (AFU_ORTHOLOGUE AFUA_4G10190)-RELATED"/>
    <property type="match status" value="1"/>
</dbReference>
<dbReference type="GO" id="GO:0016491">
    <property type="term" value="F:oxidoreductase activity"/>
    <property type="evidence" value="ECO:0007669"/>
    <property type="project" value="TreeGrafter"/>
</dbReference>
<dbReference type="Pfam" id="PF01408">
    <property type="entry name" value="GFO_IDH_MocA"/>
    <property type="match status" value="1"/>
</dbReference>
<dbReference type="RefSeq" id="WP_229750591.1">
    <property type="nucleotide sequence ID" value="NZ_BMHP01000005.1"/>
</dbReference>
<dbReference type="GO" id="GO:0000166">
    <property type="term" value="F:nucleotide binding"/>
    <property type="evidence" value="ECO:0007669"/>
    <property type="project" value="InterPro"/>
</dbReference>
<dbReference type="Gene3D" id="3.40.50.720">
    <property type="entry name" value="NAD(P)-binding Rossmann-like Domain"/>
    <property type="match status" value="1"/>
</dbReference>
<dbReference type="SUPFAM" id="SSF51735">
    <property type="entry name" value="NAD(P)-binding Rossmann-fold domains"/>
    <property type="match status" value="1"/>
</dbReference>
<evidence type="ECO:0000313" key="3">
    <source>
        <dbReference type="Proteomes" id="UP000612456"/>
    </source>
</evidence>
<dbReference type="GO" id="GO:0005737">
    <property type="term" value="C:cytoplasm"/>
    <property type="evidence" value="ECO:0007669"/>
    <property type="project" value="TreeGrafter"/>
</dbReference>
<organism evidence="2 3">
    <name type="scientific">Paenibacillus nasutitermitis</name>
    <dbReference type="NCBI Taxonomy" id="1652958"/>
    <lineage>
        <taxon>Bacteria</taxon>
        <taxon>Bacillati</taxon>
        <taxon>Bacillota</taxon>
        <taxon>Bacilli</taxon>
        <taxon>Bacillales</taxon>
        <taxon>Paenibacillaceae</taxon>
        <taxon>Paenibacillus</taxon>
    </lineage>
</organism>
<proteinExistence type="predicted"/>
<dbReference type="Gene3D" id="3.30.360.10">
    <property type="entry name" value="Dihydrodipicolinate Reductase, domain 2"/>
    <property type="match status" value="1"/>
</dbReference>
<name>A0A916ZDT6_9BACL</name>
<gene>
    <name evidence="2" type="ORF">GCM10010911_56230</name>
</gene>
<evidence type="ECO:0000313" key="2">
    <source>
        <dbReference type="EMBL" id="GGD90319.1"/>
    </source>
</evidence>
<dbReference type="AlphaFoldDB" id="A0A916ZDT6"/>
<evidence type="ECO:0000259" key="1">
    <source>
        <dbReference type="Pfam" id="PF01408"/>
    </source>
</evidence>
<dbReference type="InterPro" id="IPR000683">
    <property type="entry name" value="Gfo/Idh/MocA-like_OxRdtase_N"/>
</dbReference>
<feature type="domain" description="Gfo/Idh/MocA-like oxidoreductase N-terminal" evidence="1">
    <location>
        <begin position="8"/>
        <end position="129"/>
    </location>
</feature>
<dbReference type="InterPro" id="IPR036291">
    <property type="entry name" value="NAD(P)-bd_dom_sf"/>
</dbReference>
<dbReference type="Proteomes" id="UP000612456">
    <property type="component" value="Unassembled WGS sequence"/>
</dbReference>
<reference evidence="2" key="2">
    <citation type="submission" date="2020-09" db="EMBL/GenBank/DDBJ databases">
        <authorList>
            <person name="Sun Q."/>
            <person name="Zhou Y."/>
        </authorList>
    </citation>
    <scope>NUCLEOTIDE SEQUENCE</scope>
    <source>
        <strain evidence="2">CGMCC 1.15178</strain>
    </source>
</reference>
<protein>
    <submittedName>
        <fullName evidence="2">Oxidoreductase</fullName>
    </submittedName>
</protein>
<keyword evidence="3" id="KW-1185">Reference proteome</keyword>
<dbReference type="GO" id="GO:0006740">
    <property type="term" value="P:NADPH regeneration"/>
    <property type="evidence" value="ECO:0007669"/>
    <property type="project" value="TreeGrafter"/>
</dbReference>
<sequence length="368" mass="41198">MEHKQDVLNVGIIGLGEVAQTIHLPVLEALPNHYWIGALCDISPKLVECMGSKYRVASLYTDAAEIVKQADLDVIFILSSDEFHAENAIAAANNGKHVFIEKPMTLTLSEADAIIDARDKNGVKMMVGYMRRYASAFEQAVQEAGSFDDITFARVRAIIGPNKYFIDSTHHVVSFNDFPEGSREDKTSRAVRQLKEATGLDEGSPYFQFWRFLCGLSSHDLSAMREVLGMPKGVVGAKLTHNGGVTFLSAIFDYGKFSVVFETGIDQQGRFDAHVEVYSPAKSVRVQYNTPYIRHLPTELHVKETVGEVYTESVIRPTFTDPYTIELIYFHDVITKDLTPKTTPEDYKNDLVIFKMIIDALIRNEKGS</sequence>
<dbReference type="EMBL" id="BMHP01000005">
    <property type="protein sequence ID" value="GGD90319.1"/>
    <property type="molecule type" value="Genomic_DNA"/>
</dbReference>
<comment type="caution">
    <text evidence="2">The sequence shown here is derived from an EMBL/GenBank/DDBJ whole genome shotgun (WGS) entry which is preliminary data.</text>
</comment>
<dbReference type="PANTHER" id="PTHR42840">
    <property type="entry name" value="NAD(P)-BINDING ROSSMANN-FOLD SUPERFAMILY PROTEIN-RELATED"/>
    <property type="match status" value="1"/>
</dbReference>